<organism evidence="3 8">
    <name type="scientific">Phytophthora fragariae</name>
    <dbReference type="NCBI Taxonomy" id="53985"/>
    <lineage>
        <taxon>Eukaryota</taxon>
        <taxon>Sar</taxon>
        <taxon>Stramenopiles</taxon>
        <taxon>Oomycota</taxon>
        <taxon>Peronosporomycetes</taxon>
        <taxon>Peronosporales</taxon>
        <taxon>Peronosporaceae</taxon>
        <taxon>Phytophthora</taxon>
    </lineage>
</organism>
<dbReference type="Proteomes" id="UP000441208">
    <property type="component" value="Unassembled WGS sequence"/>
</dbReference>
<sequence length="119" mass="12597">MSEAITAETPAKSVEVPYTGQPEVQPAKPTEAKDLESDGGLTWGQWEIGFWDCFTTLMPNSFMATLCSCVLIAQISARLGVATYSQALAAGLAVIVAEFALSGFASAFNPASYFMETSS</sequence>
<gene>
    <name evidence="7" type="ORF">PF002_g32299</name>
    <name evidence="6" type="ORF">PF004_g30755</name>
    <name evidence="5" type="ORF">PF007_g27421</name>
    <name evidence="3" type="ORF">PF009_g31498</name>
    <name evidence="4" type="ORF">PF010_g31153</name>
</gene>
<feature type="region of interest" description="Disordered" evidence="1">
    <location>
        <begin position="1"/>
        <end position="36"/>
    </location>
</feature>
<evidence type="ECO:0000313" key="12">
    <source>
        <dbReference type="Proteomes" id="UP000488956"/>
    </source>
</evidence>
<reference evidence="8 9" key="1">
    <citation type="submission" date="2018-08" db="EMBL/GenBank/DDBJ databases">
        <title>Genomic investigation of the strawberry pathogen Phytophthora fragariae indicates pathogenicity is determined by transcriptional variation in three key races.</title>
        <authorList>
            <person name="Adams T.M."/>
            <person name="Armitage A.D."/>
            <person name="Sobczyk M.K."/>
            <person name="Bates H.J."/>
            <person name="Dunwell J.M."/>
            <person name="Nellist C.F."/>
            <person name="Harrison R.J."/>
        </authorList>
    </citation>
    <scope>NUCLEOTIDE SEQUENCE [LARGE SCALE GENOMIC DNA]</scope>
    <source>
        <strain evidence="7 9">BC-1</strain>
        <strain evidence="6 11">BC-23</strain>
        <strain evidence="5 10">NOV-71</strain>
        <strain evidence="3 8">NOV-9</strain>
        <strain evidence="4 12">ONT-3</strain>
    </source>
</reference>
<evidence type="ECO:0000313" key="11">
    <source>
        <dbReference type="Proteomes" id="UP000476176"/>
    </source>
</evidence>
<feature type="transmembrane region" description="Helical" evidence="2">
    <location>
        <begin position="61"/>
        <end position="81"/>
    </location>
</feature>
<evidence type="ECO:0000256" key="2">
    <source>
        <dbReference type="SAM" id="Phobius"/>
    </source>
</evidence>
<evidence type="ECO:0000313" key="5">
    <source>
        <dbReference type="EMBL" id="KAE9069178.1"/>
    </source>
</evidence>
<dbReference type="EMBL" id="QXGD01007018">
    <property type="protein sequence ID" value="KAE9161732.1"/>
    <property type="molecule type" value="Genomic_DNA"/>
</dbReference>
<name>A0A6A3D9D5_9STRA</name>
<evidence type="ECO:0000256" key="1">
    <source>
        <dbReference type="SAM" id="MobiDB-lite"/>
    </source>
</evidence>
<dbReference type="Proteomes" id="UP000440367">
    <property type="component" value="Unassembled WGS sequence"/>
</dbReference>
<evidence type="ECO:0000313" key="8">
    <source>
        <dbReference type="Proteomes" id="UP000429523"/>
    </source>
</evidence>
<dbReference type="Proteomes" id="UP000429523">
    <property type="component" value="Unassembled WGS sequence"/>
</dbReference>
<evidence type="ECO:0000313" key="6">
    <source>
        <dbReference type="EMBL" id="KAE9161641.1"/>
    </source>
</evidence>
<evidence type="ECO:0000313" key="10">
    <source>
        <dbReference type="Proteomes" id="UP000441208"/>
    </source>
</evidence>
<protein>
    <submittedName>
        <fullName evidence="3">Uncharacterized protein</fullName>
    </submittedName>
</protein>
<feature type="transmembrane region" description="Helical" evidence="2">
    <location>
        <begin position="88"/>
        <end position="108"/>
    </location>
</feature>
<keyword evidence="2" id="KW-1133">Transmembrane helix</keyword>
<dbReference type="AlphaFoldDB" id="A0A6A3D9D5"/>
<proteinExistence type="predicted"/>
<dbReference type="EMBL" id="QXGC01006791">
    <property type="protein sequence ID" value="KAE9161641.1"/>
    <property type="molecule type" value="Genomic_DNA"/>
</dbReference>
<evidence type="ECO:0000313" key="9">
    <source>
        <dbReference type="Proteomes" id="UP000440367"/>
    </source>
</evidence>
<dbReference type="EMBL" id="QXFX01006718">
    <property type="protein sequence ID" value="KAE9058023.1"/>
    <property type="molecule type" value="Genomic_DNA"/>
</dbReference>
<dbReference type="Proteomes" id="UP000476176">
    <property type="component" value="Unassembled WGS sequence"/>
</dbReference>
<accession>A0A6A3D9D5</accession>
<evidence type="ECO:0000313" key="3">
    <source>
        <dbReference type="EMBL" id="KAE8918184.1"/>
    </source>
</evidence>
<comment type="caution">
    <text evidence="3">The sequence shown here is derived from an EMBL/GenBank/DDBJ whole genome shotgun (WGS) entry which is preliminary data.</text>
</comment>
<dbReference type="EMBL" id="QXFZ01003421">
    <property type="protein sequence ID" value="KAE9069178.1"/>
    <property type="molecule type" value="Genomic_DNA"/>
</dbReference>
<evidence type="ECO:0000313" key="7">
    <source>
        <dbReference type="EMBL" id="KAE9161732.1"/>
    </source>
</evidence>
<keyword evidence="2" id="KW-0812">Transmembrane</keyword>
<keyword evidence="2" id="KW-0472">Membrane</keyword>
<evidence type="ECO:0000313" key="4">
    <source>
        <dbReference type="EMBL" id="KAE9058023.1"/>
    </source>
</evidence>
<dbReference type="Proteomes" id="UP000488956">
    <property type="component" value="Unassembled WGS sequence"/>
</dbReference>
<dbReference type="EMBL" id="QXGF01006052">
    <property type="protein sequence ID" value="KAE8918184.1"/>
    <property type="molecule type" value="Genomic_DNA"/>
</dbReference>